<name>A0A9P0TCX2_PIEBR</name>
<feature type="compositionally biased region" description="Basic and acidic residues" evidence="1">
    <location>
        <begin position="940"/>
        <end position="950"/>
    </location>
</feature>
<comment type="caution">
    <text evidence="3">The sequence shown here is derived from an EMBL/GenBank/DDBJ whole genome shotgun (WGS) entry which is preliminary data.</text>
</comment>
<feature type="region of interest" description="Disordered" evidence="1">
    <location>
        <begin position="599"/>
        <end position="620"/>
    </location>
</feature>
<dbReference type="GO" id="GO:0016787">
    <property type="term" value="F:hydrolase activity"/>
    <property type="evidence" value="ECO:0007669"/>
    <property type="project" value="UniProtKB-KW"/>
</dbReference>
<dbReference type="SMART" id="SM00973">
    <property type="entry name" value="Sec63"/>
    <property type="match status" value="1"/>
</dbReference>
<dbReference type="GO" id="GO:0043138">
    <property type="term" value="F:3'-5' DNA helicase activity"/>
    <property type="evidence" value="ECO:0007669"/>
    <property type="project" value="UniProtKB-EC"/>
</dbReference>
<gene>
    <name evidence="3" type="ORF">PIBRA_LOCUS4545</name>
</gene>
<dbReference type="InterPro" id="IPR052247">
    <property type="entry name" value="Meiotic_Crossover_Helicase"/>
</dbReference>
<feature type="compositionally biased region" description="Polar residues" evidence="1">
    <location>
        <begin position="918"/>
        <end position="937"/>
    </location>
</feature>
<dbReference type="PANTHER" id="PTHR47835">
    <property type="entry name" value="HFM1, ATP DEPENDENT DNA HELICASE HOMOLOG"/>
    <property type="match status" value="1"/>
</dbReference>
<organism evidence="3 4">
    <name type="scientific">Pieris brassicae</name>
    <name type="common">White butterfly</name>
    <name type="synonym">Large white butterfly</name>
    <dbReference type="NCBI Taxonomy" id="7116"/>
    <lineage>
        <taxon>Eukaryota</taxon>
        <taxon>Metazoa</taxon>
        <taxon>Ecdysozoa</taxon>
        <taxon>Arthropoda</taxon>
        <taxon>Hexapoda</taxon>
        <taxon>Insecta</taxon>
        <taxon>Pterygota</taxon>
        <taxon>Neoptera</taxon>
        <taxon>Endopterygota</taxon>
        <taxon>Lepidoptera</taxon>
        <taxon>Glossata</taxon>
        <taxon>Ditrysia</taxon>
        <taxon>Papilionoidea</taxon>
        <taxon>Pieridae</taxon>
        <taxon>Pierinae</taxon>
        <taxon>Pieris</taxon>
    </lineage>
</organism>
<accession>A0A9P0TCX2</accession>
<keyword evidence="4" id="KW-1185">Reference proteome</keyword>
<dbReference type="SUPFAM" id="SSF158702">
    <property type="entry name" value="Sec63 N-terminal domain-like"/>
    <property type="match status" value="1"/>
</dbReference>
<reference evidence="3" key="1">
    <citation type="submission" date="2022-05" db="EMBL/GenBank/DDBJ databases">
        <authorList>
            <person name="Okamura Y."/>
        </authorList>
    </citation>
    <scope>NUCLEOTIDE SEQUENCE</scope>
</reference>
<dbReference type="AlphaFoldDB" id="A0A9P0TCX2"/>
<evidence type="ECO:0000256" key="1">
    <source>
        <dbReference type="SAM" id="MobiDB-lite"/>
    </source>
</evidence>
<feature type="region of interest" description="Disordered" evidence="1">
    <location>
        <begin position="372"/>
        <end position="393"/>
    </location>
</feature>
<dbReference type="PANTHER" id="PTHR47835:SF3">
    <property type="entry name" value="HELICASE FOR MEIOSIS 1"/>
    <property type="match status" value="1"/>
</dbReference>
<dbReference type="InterPro" id="IPR004179">
    <property type="entry name" value="Sec63-dom"/>
</dbReference>
<feature type="domain" description="SEC63" evidence="2">
    <location>
        <begin position="20"/>
        <end position="340"/>
    </location>
</feature>
<evidence type="ECO:0000259" key="2">
    <source>
        <dbReference type="SMART" id="SM00973"/>
    </source>
</evidence>
<proteinExistence type="predicted"/>
<dbReference type="Gene3D" id="1.10.3380.10">
    <property type="entry name" value="Sec63 N-terminal domain-like domain"/>
    <property type="match status" value="1"/>
</dbReference>
<dbReference type="GO" id="GO:0051321">
    <property type="term" value="P:meiotic cell cycle"/>
    <property type="evidence" value="ECO:0007669"/>
    <property type="project" value="UniProtKB-KW"/>
</dbReference>
<evidence type="ECO:0000313" key="3">
    <source>
        <dbReference type="EMBL" id="CAH4027245.1"/>
    </source>
</evidence>
<protein>
    <recommendedName>
        <fullName evidence="2">SEC63 domain-containing protein</fullName>
    </recommendedName>
</protein>
<dbReference type="Proteomes" id="UP001152562">
    <property type="component" value="Unassembled WGS sequence"/>
</dbReference>
<evidence type="ECO:0000313" key="4">
    <source>
        <dbReference type="Proteomes" id="UP001152562"/>
    </source>
</evidence>
<dbReference type="Pfam" id="PF02889">
    <property type="entry name" value="Sec63"/>
    <property type="match status" value="1"/>
</dbReference>
<sequence length="1159" mass="131966">MNGLATSGLITMDEASCIQSTYAGRLMSVYYIDVETMKTIMKIEGTESLEKLLWLVCESHELADMHLRVDERRSLNALNRNTAAATIRFPMKGKINSRQMKLNCIIQAVLGCLPIPDPSLNQEAFKIMRIADRVCKCLIAYVTSGKVIAENINCFSSVLNAVILAKCISAHIWDNSPYLSKQLKGIGPMFSSLLASAGKTTFMLLEESHPRDLERIMNKSAPAGNELRKQISLLPKYRLTIVPIDQKSVRIELAILNQVYLMENMEHLTAGPNHKFYLIVGDSENNLLYYSVFKDKDFLSVYDGCITCDVTRKQTNEHKLIAHCISSTFVGIDDNSEYIFKDLNPCIDINHKLICTPRESVLKQTNITDLFTRKRKSPKQGNTQSNEKKKKDTDVIKQFKNLRESLGITSKNIKQNLQKTAESTSLNDVNEIPQSKSPLEFNESNFNDTIEVSDTEEHIDDDNKIMNILNDIESNKENTHPLTQKTDNTYKQDSSIANVKAMSANDRHVSFNINKYKRKKTLNNLSFIESIEKKSCQNEPLVTESDGGFSSAIRDHLNQFIVNVQHKDKNKVDMHLLLDNDSNLLEAPAESTTRSIDKNILKGDTSPQNTNLIQSTSDSQLAQQKIPTKYNNNSKTKDLAIPGPLTSLTNNYNDNSNKIVSTNNDNRIFTQINPSLPDKLINQFSPIEYCNIKARNDLENIHVKPTESNLNKSIGYNNFLVPIQPSMLTSQNRDISLQHDSIPAQNDMNNYQILEIVEPKSIGTLNRNDFKYTKTEDNVNVNQYFFSATKYNSCTKVLPERQIHIVGRLKVDYNVMEIKTKGNKNNTDYSEYNDSENDEINQNIDGISGCSNTLNFLPTRTLSNNINNDTILSNESTEIENKHVLANNQNIANNKQNKLVDVKDILQKYQRKCHVSQYTPSQSFKESANERATSQNMLREAGKDKKPNRQYKIRDFDKINIPLPEALASIINESKINSQTCVKDFNLTSNKMNESNTIPSDKEEKENEIDLTPMKESFKYTVDDDLSDSPPTDITQNDYDLSQTMLNPKTLLRAVNDEVIVPPPPEFMDTYSPTYDKNDFINNFNEFNDPEAIAEEKNDYEPNSEGLKEEWTLSREENIIYTPYESTSQNLSLSECLTQRMIKLNKFKFRKNNNNTLKK</sequence>
<feature type="region of interest" description="Disordered" evidence="1">
    <location>
        <begin position="918"/>
        <end position="950"/>
    </location>
</feature>
<dbReference type="EMBL" id="CALOZG010000005">
    <property type="protein sequence ID" value="CAH4027245.1"/>
    <property type="molecule type" value="Genomic_DNA"/>
</dbReference>
<feature type="compositionally biased region" description="Polar residues" evidence="1">
    <location>
        <begin position="605"/>
        <end position="620"/>
    </location>
</feature>